<dbReference type="Pfam" id="PF26557">
    <property type="entry name" value="Cullin_AB"/>
    <property type="match status" value="1"/>
</dbReference>
<keyword evidence="5" id="KW-0131">Cell cycle</keyword>
<evidence type="ECO:0000256" key="2">
    <source>
        <dbReference type="ARBA" id="ARBA00022618"/>
    </source>
</evidence>
<sequence length="774" mass="87289">MAASAALRAQVAAKWQESFNRLNRTEPGISGLTNYSHAWNLAREALRPMDISDPKAKPPGFSLEQVRHACEVLNKCRRLPILLEVFTADVKESFVWINREIDAYMAQYQETNDPVVVSQLVLRLRQWYLAWKPKYPLGSHLTASYTLNFQTHLFAHLPPEFAAGFKALCDLTLIPSESILPAQHAFLPSTSSPLATAMSTDMSSPSQLQTQIHTPTLFSAFDTLGLIDRYDSLLASVGYTFISAHISSTCARQWTKPVLPELRKWMTDVIVPWLVVGYAPGCKSAEEARGMLQGVGSRFDFWVNKCVCDLRTEEIFDIIIDYPESAGALEDLKECLQRVDQRAALVSALRKAQRKRLLHPAAETKVILSQYVATIRCLRIVDPPGVLLYKVADPIRRYLRDRPDTIRAIVANLVGDDDDGGEALLDDSEPVQPLQTAEVEDYTEPNWEPEPIDAGRDFRLNKPSDIISTLVSIYDSKDLFVKELQVMLAQRLLGVRDEEGVERERRNIEILKIRFGEAALQVCEVMLRDMTDSKRIDQHVQTQKPSIVHPTIISKQFWPSLDSSTDIVMPGQFQTLQEAYAKEFMTFKPDKRLKWLPHLGTVDLELELADRVVVATVPALEAAFIELFSESARWTVDDLRARVGAVERPAALKALLTWVDLGVLKEENEGEFILLETAEEGGHARSRPTAPVMAMEEPPIVSSQEQEMAQIQVYWKFIEGMLTNLGPMSLDRVHGMLKLAPDYDRTMDQLAGLLEAARREGMLVVRDGLWRLNK</sequence>
<dbReference type="GO" id="GO:0007091">
    <property type="term" value="P:metaphase/anaphase transition of mitotic cell cycle"/>
    <property type="evidence" value="ECO:0007669"/>
    <property type="project" value="TreeGrafter"/>
</dbReference>
<dbReference type="GO" id="GO:0006511">
    <property type="term" value="P:ubiquitin-dependent protein catabolic process"/>
    <property type="evidence" value="ECO:0007669"/>
    <property type="project" value="InterPro"/>
</dbReference>
<dbReference type="Pfam" id="PF08672">
    <property type="entry name" value="ANAPC2"/>
    <property type="match status" value="1"/>
</dbReference>
<dbReference type="Gene3D" id="3.30.230.130">
    <property type="entry name" value="Cullin, Chain C, Domain 2"/>
    <property type="match status" value="1"/>
</dbReference>
<dbReference type="GO" id="GO:0070979">
    <property type="term" value="P:protein K11-linked ubiquitination"/>
    <property type="evidence" value="ECO:0007669"/>
    <property type="project" value="TreeGrafter"/>
</dbReference>
<keyword evidence="8" id="KW-0436">Ligase</keyword>
<dbReference type="Proteomes" id="UP000305067">
    <property type="component" value="Unassembled WGS sequence"/>
</dbReference>
<keyword evidence="3" id="KW-0498">Mitosis</keyword>
<dbReference type="InterPro" id="IPR036317">
    <property type="entry name" value="Cullin_homology_sf"/>
</dbReference>
<comment type="similarity">
    <text evidence="6">Belongs to the cullin family.</text>
</comment>
<dbReference type="SMART" id="SM01013">
    <property type="entry name" value="APC2"/>
    <property type="match status" value="1"/>
</dbReference>
<reference evidence="8 9" key="1">
    <citation type="journal article" date="2019" name="Nat. Ecol. Evol.">
        <title>Megaphylogeny resolves global patterns of mushroom evolution.</title>
        <authorList>
            <person name="Varga T."/>
            <person name="Krizsan K."/>
            <person name="Foldi C."/>
            <person name="Dima B."/>
            <person name="Sanchez-Garcia M."/>
            <person name="Sanchez-Ramirez S."/>
            <person name="Szollosi G.J."/>
            <person name="Szarkandi J.G."/>
            <person name="Papp V."/>
            <person name="Albert L."/>
            <person name="Andreopoulos W."/>
            <person name="Angelini C."/>
            <person name="Antonin V."/>
            <person name="Barry K.W."/>
            <person name="Bougher N.L."/>
            <person name="Buchanan P."/>
            <person name="Buyck B."/>
            <person name="Bense V."/>
            <person name="Catcheside P."/>
            <person name="Chovatia M."/>
            <person name="Cooper J."/>
            <person name="Damon W."/>
            <person name="Desjardin D."/>
            <person name="Finy P."/>
            <person name="Geml J."/>
            <person name="Haridas S."/>
            <person name="Hughes K."/>
            <person name="Justo A."/>
            <person name="Karasinski D."/>
            <person name="Kautmanova I."/>
            <person name="Kiss B."/>
            <person name="Kocsube S."/>
            <person name="Kotiranta H."/>
            <person name="LaButti K.M."/>
            <person name="Lechner B.E."/>
            <person name="Liimatainen K."/>
            <person name="Lipzen A."/>
            <person name="Lukacs Z."/>
            <person name="Mihaltcheva S."/>
            <person name="Morgado L.N."/>
            <person name="Niskanen T."/>
            <person name="Noordeloos M.E."/>
            <person name="Ohm R.A."/>
            <person name="Ortiz-Santana B."/>
            <person name="Ovrebo C."/>
            <person name="Racz N."/>
            <person name="Riley R."/>
            <person name="Savchenko A."/>
            <person name="Shiryaev A."/>
            <person name="Soop K."/>
            <person name="Spirin V."/>
            <person name="Szebenyi C."/>
            <person name="Tomsovsky M."/>
            <person name="Tulloss R.E."/>
            <person name="Uehling J."/>
            <person name="Grigoriev I.V."/>
            <person name="Vagvolgyi C."/>
            <person name="Papp T."/>
            <person name="Martin F.M."/>
            <person name="Miettinen O."/>
            <person name="Hibbett D.S."/>
            <person name="Nagy L.G."/>
        </authorList>
    </citation>
    <scope>NUCLEOTIDE SEQUENCE [LARGE SCALE GENOMIC DNA]</scope>
    <source>
        <strain evidence="8 9">CBS 309.79</strain>
    </source>
</reference>
<dbReference type="GO" id="GO:0016874">
    <property type="term" value="F:ligase activity"/>
    <property type="evidence" value="ECO:0007669"/>
    <property type="project" value="UniProtKB-KW"/>
</dbReference>
<gene>
    <name evidence="8" type="ORF">BDV98DRAFT_555998</name>
</gene>
<protein>
    <recommendedName>
        <fullName evidence="1">Anaphase-promoting complex subunit 2</fullName>
    </recommendedName>
</protein>
<dbReference type="PANTHER" id="PTHR45957">
    <property type="entry name" value="ANAPHASE-PROMOTING COMPLEX SUBUNIT 2"/>
    <property type="match status" value="1"/>
</dbReference>
<feature type="domain" description="Cullin family profile" evidence="7">
    <location>
        <begin position="467"/>
        <end position="644"/>
    </location>
</feature>
<dbReference type="InterPro" id="IPR044554">
    <property type="entry name" value="ANAPC2"/>
</dbReference>
<dbReference type="PANTHER" id="PTHR45957:SF1">
    <property type="entry name" value="ANAPHASE-PROMOTING COMPLEX SUBUNIT 2"/>
    <property type="match status" value="1"/>
</dbReference>
<dbReference type="SUPFAM" id="SSF46785">
    <property type="entry name" value="Winged helix' DNA-binding domain"/>
    <property type="match status" value="1"/>
</dbReference>
<dbReference type="InterPro" id="IPR016158">
    <property type="entry name" value="Cullin_homology"/>
</dbReference>
<dbReference type="AlphaFoldDB" id="A0A5C3Q426"/>
<dbReference type="EMBL" id="ML178874">
    <property type="protein sequence ID" value="TFK95789.1"/>
    <property type="molecule type" value="Genomic_DNA"/>
</dbReference>
<proteinExistence type="inferred from homology"/>
<dbReference type="SUPFAM" id="SSF75632">
    <property type="entry name" value="Cullin homology domain"/>
    <property type="match status" value="1"/>
</dbReference>
<dbReference type="Gene3D" id="1.20.1310.10">
    <property type="entry name" value="Cullin Repeats"/>
    <property type="match status" value="1"/>
</dbReference>
<dbReference type="InterPro" id="IPR059120">
    <property type="entry name" value="Cullin-like_AB"/>
</dbReference>
<dbReference type="SMART" id="SM00182">
    <property type="entry name" value="CULLIN"/>
    <property type="match status" value="1"/>
</dbReference>
<keyword evidence="9" id="KW-1185">Reference proteome</keyword>
<dbReference type="GO" id="GO:0005680">
    <property type="term" value="C:anaphase-promoting complex"/>
    <property type="evidence" value="ECO:0007669"/>
    <property type="project" value="TreeGrafter"/>
</dbReference>
<evidence type="ECO:0000259" key="7">
    <source>
        <dbReference type="PROSITE" id="PS50069"/>
    </source>
</evidence>
<dbReference type="InterPro" id="IPR057975">
    <property type="entry name" value="TPR_ANAPC2"/>
</dbReference>
<organism evidence="8 9">
    <name type="scientific">Pterulicium gracile</name>
    <dbReference type="NCBI Taxonomy" id="1884261"/>
    <lineage>
        <taxon>Eukaryota</taxon>
        <taxon>Fungi</taxon>
        <taxon>Dikarya</taxon>
        <taxon>Basidiomycota</taxon>
        <taxon>Agaricomycotina</taxon>
        <taxon>Agaricomycetes</taxon>
        <taxon>Agaricomycetidae</taxon>
        <taxon>Agaricales</taxon>
        <taxon>Pleurotineae</taxon>
        <taxon>Pterulaceae</taxon>
        <taxon>Pterulicium</taxon>
    </lineage>
</organism>
<dbReference type="Pfam" id="PF25773">
    <property type="entry name" value="TPR_ANAPC2"/>
    <property type="match status" value="1"/>
</dbReference>
<dbReference type="Gene3D" id="1.10.10.10">
    <property type="entry name" value="Winged helix-like DNA-binding domain superfamily/Winged helix DNA-binding domain"/>
    <property type="match status" value="1"/>
</dbReference>
<dbReference type="InterPro" id="IPR036388">
    <property type="entry name" value="WH-like_DNA-bd_sf"/>
</dbReference>
<name>A0A5C3Q426_9AGAR</name>
<keyword evidence="4" id="KW-0833">Ubl conjugation pathway</keyword>
<dbReference type="GO" id="GO:0051301">
    <property type="term" value="P:cell division"/>
    <property type="evidence" value="ECO:0007669"/>
    <property type="project" value="UniProtKB-KW"/>
</dbReference>
<evidence type="ECO:0000256" key="3">
    <source>
        <dbReference type="ARBA" id="ARBA00022776"/>
    </source>
</evidence>
<dbReference type="STRING" id="1884261.A0A5C3Q426"/>
<evidence type="ECO:0000256" key="6">
    <source>
        <dbReference type="PROSITE-ProRule" id="PRU00330"/>
    </source>
</evidence>
<evidence type="ECO:0000313" key="9">
    <source>
        <dbReference type="Proteomes" id="UP000305067"/>
    </source>
</evidence>
<dbReference type="InterPro" id="IPR036390">
    <property type="entry name" value="WH_DNA-bd_sf"/>
</dbReference>
<evidence type="ECO:0000313" key="8">
    <source>
        <dbReference type="EMBL" id="TFK95789.1"/>
    </source>
</evidence>
<dbReference type="GO" id="GO:0031625">
    <property type="term" value="F:ubiquitin protein ligase binding"/>
    <property type="evidence" value="ECO:0007669"/>
    <property type="project" value="InterPro"/>
</dbReference>
<dbReference type="PROSITE" id="PS50069">
    <property type="entry name" value="CULLIN_2"/>
    <property type="match status" value="1"/>
</dbReference>
<keyword evidence="2" id="KW-0132">Cell division</keyword>
<dbReference type="InterPro" id="IPR014786">
    <property type="entry name" value="ANAPC2_C"/>
</dbReference>
<accession>A0A5C3Q426</accession>
<evidence type="ECO:0000256" key="1">
    <source>
        <dbReference type="ARBA" id="ARBA00016068"/>
    </source>
</evidence>
<evidence type="ECO:0000256" key="5">
    <source>
        <dbReference type="ARBA" id="ARBA00023306"/>
    </source>
</evidence>
<evidence type="ECO:0000256" key="4">
    <source>
        <dbReference type="ARBA" id="ARBA00022786"/>
    </source>
</evidence>
<dbReference type="OrthoDB" id="5581181at2759"/>